<proteinExistence type="predicted"/>
<keyword evidence="2" id="KW-1185">Reference proteome</keyword>
<protein>
    <recommendedName>
        <fullName evidence="3">YiaAB two helix domain-containing protein</fullName>
    </recommendedName>
</protein>
<dbReference type="RefSeq" id="WP_267613219.1">
    <property type="nucleotide sequence ID" value="NZ_JAOVZQ010000001.1"/>
</dbReference>
<dbReference type="EMBL" id="JAOVZQ010000001">
    <property type="protein sequence ID" value="MCY0095336.1"/>
    <property type="molecule type" value="Genomic_DNA"/>
</dbReference>
<comment type="caution">
    <text evidence="1">The sequence shown here is derived from an EMBL/GenBank/DDBJ whole genome shotgun (WGS) entry which is preliminary data.</text>
</comment>
<organism evidence="1 2">
    <name type="scientific">Hoeflea ulvae</name>
    <dbReference type="NCBI Taxonomy" id="2983764"/>
    <lineage>
        <taxon>Bacteria</taxon>
        <taxon>Pseudomonadati</taxon>
        <taxon>Pseudomonadota</taxon>
        <taxon>Alphaproteobacteria</taxon>
        <taxon>Hyphomicrobiales</taxon>
        <taxon>Rhizobiaceae</taxon>
        <taxon>Hoeflea</taxon>
    </lineage>
</organism>
<accession>A0ABT3YHH2</accession>
<evidence type="ECO:0000313" key="1">
    <source>
        <dbReference type="EMBL" id="MCY0095336.1"/>
    </source>
</evidence>
<dbReference type="Proteomes" id="UP001081283">
    <property type="component" value="Unassembled WGS sequence"/>
</dbReference>
<sequence length="90" mass="9805">MSFRSINQRFLAPAAQSLMIFGIISLCQPWSLFLHKYGVTLTLIGLITFMITSKIAPDPEPEESFIDESLDTLEINDKAPSSGSGIAGTN</sequence>
<evidence type="ECO:0008006" key="3">
    <source>
        <dbReference type="Google" id="ProtNLM"/>
    </source>
</evidence>
<evidence type="ECO:0000313" key="2">
    <source>
        <dbReference type="Proteomes" id="UP001081283"/>
    </source>
</evidence>
<name>A0ABT3YHH2_9HYPH</name>
<gene>
    <name evidence="1" type="ORF">OEG82_15120</name>
</gene>
<reference evidence="1" key="1">
    <citation type="submission" date="2022-10" db="EMBL/GenBank/DDBJ databases">
        <title>Hoeflea sp. J2-29, isolated from marine algae.</title>
        <authorList>
            <person name="Kristyanto S."/>
            <person name="Kim J.M."/>
            <person name="Jeon C.O."/>
        </authorList>
    </citation>
    <scope>NUCLEOTIDE SEQUENCE</scope>
    <source>
        <strain evidence="1">J2-29</strain>
    </source>
</reference>